<dbReference type="Pfam" id="PF00450">
    <property type="entry name" value="Peptidase_S10"/>
    <property type="match status" value="1"/>
</dbReference>
<keyword evidence="5" id="KW-0325">Glycoprotein</keyword>
<evidence type="ECO:0000313" key="8">
    <source>
        <dbReference type="Proteomes" id="UP000024942"/>
    </source>
</evidence>
<dbReference type="InterPro" id="IPR001563">
    <property type="entry name" value="Peptidase_S10"/>
</dbReference>
<evidence type="ECO:0000313" key="7">
    <source>
        <dbReference type="EMBL" id="KDA03806.1"/>
    </source>
</evidence>
<keyword evidence="1 7" id="KW-0121">Carboxypeptidase</keyword>
<dbReference type="GO" id="GO:0006508">
    <property type="term" value="P:proteolysis"/>
    <property type="evidence" value="ECO:0007669"/>
    <property type="project" value="UniProtKB-KW"/>
</dbReference>
<evidence type="ECO:0000256" key="5">
    <source>
        <dbReference type="ARBA" id="ARBA00023180"/>
    </source>
</evidence>
<dbReference type="InterPro" id="IPR029058">
    <property type="entry name" value="AB_hydrolase_fold"/>
</dbReference>
<accession>A0A059GAG5</accession>
<protein>
    <submittedName>
        <fullName evidence="7">Serine carboxypeptidase family protein</fullName>
    </submittedName>
</protein>
<dbReference type="eggNOG" id="COG2939">
    <property type="taxonomic scope" value="Bacteria"/>
</dbReference>
<dbReference type="STRING" id="1280953.HOC_02983"/>
<evidence type="ECO:0000256" key="1">
    <source>
        <dbReference type="ARBA" id="ARBA00022645"/>
    </source>
</evidence>
<dbReference type="PANTHER" id="PTHR11802">
    <property type="entry name" value="SERINE PROTEASE FAMILY S10 SERINE CARBOXYPEPTIDASE"/>
    <property type="match status" value="1"/>
</dbReference>
<evidence type="ECO:0000256" key="4">
    <source>
        <dbReference type="ARBA" id="ARBA00022801"/>
    </source>
</evidence>
<dbReference type="PANTHER" id="PTHR11802:SF3">
    <property type="entry name" value="RETINOID-INDUCIBLE SERINE CARBOXYPEPTIDASE"/>
    <property type="match status" value="1"/>
</dbReference>
<reference evidence="7 8" key="1">
    <citation type="journal article" date="2014" name="Antonie Van Leeuwenhoek">
        <title>Hyphomonas beringensis sp. nov. and Hyphomonas chukchiensis sp. nov., isolated from surface seawater of the Bering Sea and Chukchi Sea.</title>
        <authorList>
            <person name="Li C."/>
            <person name="Lai Q."/>
            <person name="Li G."/>
            <person name="Dong C."/>
            <person name="Wang J."/>
            <person name="Liao Y."/>
            <person name="Shao Z."/>
        </authorList>
    </citation>
    <scope>NUCLEOTIDE SEQUENCE [LARGE SCALE GENOMIC DNA]</scope>
    <source>
        <strain evidence="7 8">SCH89</strain>
    </source>
</reference>
<name>A0A059GAG5_9PROT</name>
<dbReference type="AlphaFoldDB" id="A0A059GAG5"/>
<dbReference type="Gene3D" id="3.40.50.1820">
    <property type="entry name" value="alpha/beta hydrolase"/>
    <property type="match status" value="1"/>
</dbReference>
<keyword evidence="8" id="KW-1185">Reference proteome</keyword>
<evidence type="ECO:0000256" key="3">
    <source>
        <dbReference type="ARBA" id="ARBA00022729"/>
    </source>
</evidence>
<dbReference type="SUPFAM" id="SSF53474">
    <property type="entry name" value="alpha/beta-Hydrolases"/>
    <property type="match status" value="1"/>
</dbReference>
<dbReference type="GO" id="GO:0004185">
    <property type="term" value="F:serine-type carboxypeptidase activity"/>
    <property type="evidence" value="ECO:0007669"/>
    <property type="project" value="InterPro"/>
</dbReference>
<comment type="caution">
    <text evidence="7">The sequence shown here is derived from an EMBL/GenBank/DDBJ whole genome shotgun (WGS) entry which is preliminary data.</text>
</comment>
<organism evidence="7 8">
    <name type="scientific">Hyphomonas oceanitis SCH89</name>
    <dbReference type="NCBI Taxonomy" id="1280953"/>
    <lineage>
        <taxon>Bacteria</taxon>
        <taxon>Pseudomonadati</taxon>
        <taxon>Pseudomonadota</taxon>
        <taxon>Alphaproteobacteria</taxon>
        <taxon>Hyphomonadales</taxon>
        <taxon>Hyphomonadaceae</taxon>
        <taxon>Hyphomonas</taxon>
    </lineage>
</organism>
<evidence type="ECO:0000256" key="2">
    <source>
        <dbReference type="ARBA" id="ARBA00022670"/>
    </source>
</evidence>
<feature type="signal peptide" evidence="6">
    <location>
        <begin position="1"/>
        <end position="20"/>
    </location>
</feature>
<keyword evidence="3 6" id="KW-0732">Signal</keyword>
<dbReference type="EMBL" id="ARYL01000003">
    <property type="protein sequence ID" value="KDA03806.1"/>
    <property type="molecule type" value="Genomic_DNA"/>
</dbReference>
<proteinExistence type="predicted"/>
<dbReference type="PATRIC" id="fig|1280953.3.peg.602"/>
<evidence type="ECO:0000256" key="6">
    <source>
        <dbReference type="SAM" id="SignalP"/>
    </source>
</evidence>
<gene>
    <name evidence="7" type="ORF">HOC_02983</name>
</gene>
<feature type="chain" id="PRO_5001573197" evidence="6">
    <location>
        <begin position="21"/>
        <end position="513"/>
    </location>
</feature>
<dbReference type="Proteomes" id="UP000024942">
    <property type="component" value="Unassembled WGS sequence"/>
</dbReference>
<keyword evidence="4" id="KW-0378">Hydrolase</keyword>
<keyword evidence="2" id="KW-0645">Protease</keyword>
<dbReference type="RefSeq" id="WP_206741528.1">
    <property type="nucleotide sequence ID" value="NZ_ARYL01000003.1"/>
</dbReference>
<sequence>MMMRALFMALVMAFATPAFADPETAKPDDEKTESKPVPDPVMFESKHSGVFGGQKIAYHVEAGETYIANEEGDPAASLFTISYIRDNAGADRPVTFVFNGGPGSASVWLNLGLLGPKRVEVASDADADDGAAPYRLLDNEQSMLNVTDLVFIDPVGTGYSRVVGDGENADYWNEDGDASSIAEFIRIWITKHKRWNAPKYLAGESFGTTRAAYLANELTTGDVDIALNGIVLISQALDYEGSTSVDDNVYSYITYLPSMAAAAQYHGKAGQGVAQADFLGEARAFARDEYGPALLKGDRLSPDERAHIRDRLAYFTGLDPVYIERSSLRILMPRFQKELLRDRGLALGRLDGRYAGDEADDIAETPEDDAASYFVSSAYSALMNQYLSTDLGVEMDRPYMVSSNEAGSQWDFDDKAEGESWEPHYVNVGRQLTTAMRHNTALKVMVASGYYDLICPFFDAEITFGRYGIPQDRVALTYYQGGHMMYLNDGAMDALVADIRTFYAGNLKDARPD</sequence>